<keyword evidence="2" id="KW-1185">Reference proteome</keyword>
<dbReference type="GeneID" id="26250775"/>
<name>W7DXP9_BIPV3</name>
<protein>
    <submittedName>
        <fullName evidence="1">Uncharacterized protein</fullName>
    </submittedName>
</protein>
<organism evidence="1 2">
    <name type="scientific">Bipolaris victoriae (strain FI3)</name>
    <name type="common">Victoria blight of oats agent</name>
    <name type="synonym">Cochliobolus victoriae</name>
    <dbReference type="NCBI Taxonomy" id="930091"/>
    <lineage>
        <taxon>Eukaryota</taxon>
        <taxon>Fungi</taxon>
        <taxon>Dikarya</taxon>
        <taxon>Ascomycota</taxon>
        <taxon>Pezizomycotina</taxon>
        <taxon>Dothideomycetes</taxon>
        <taxon>Pleosporomycetidae</taxon>
        <taxon>Pleosporales</taxon>
        <taxon>Pleosporineae</taxon>
        <taxon>Pleosporaceae</taxon>
        <taxon>Bipolaris</taxon>
    </lineage>
</organism>
<dbReference type="EMBL" id="KI968885">
    <property type="protein sequence ID" value="EUN20821.1"/>
    <property type="molecule type" value="Genomic_DNA"/>
</dbReference>
<proteinExistence type="predicted"/>
<evidence type="ECO:0000313" key="1">
    <source>
        <dbReference type="EMBL" id="EUN20821.1"/>
    </source>
</evidence>
<dbReference type="Proteomes" id="UP000054337">
    <property type="component" value="Unassembled WGS sequence"/>
</dbReference>
<accession>W7DXP9</accession>
<feature type="non-terminal residue" evidence="1">
    <location>
        <position position="1"/>
    </location>
</feature>
<dbReference type="HOGENOM" id="CLU_3092848_0_0_1"/>
<evidence type="ECO:0000313" key="2">
    <source>
        <dbReference type="Proteomes" id="UP000054337"/>
    </source>
</evidence>
<sequence length="52" mass="5653">GVIPKGLEATNKAMDSGSREITTYSGHRGSCVNGHSVYLNPCYISNFQLYTD</sequence>
<dbReference type="RefSeq" id="XP_014550395.1">
    <property type="nucleotide sequence ID" value="XM_014694909.1"/>
</dbReference>
<reference evidence="1 2" key="1">
    <citation type="journal article" date="2013" name="PLoS Genet.">
        <title>Comparative genome structure, secondary metabolite, and effector coding capacity across Cochliobolus pathogens.</title>
        <authorList>
            <person name="Condon B.J."/>
            <person name="Leng Y."/>
            <person name="Wu D."/>
            <person name="Bushley K.E."/>
            <person name="Ohm R.A."/>
            <person name="Otillar R."/>
            <person name="Martin J."/>
            <person name="Schackwitz W."/>
            <person name="Grimwood J."/>
            <person name="MohdZainudin N."/>
            <person name="Xue C."/>
            <person name="Wang R."/>
            <person name="Manning V.A."/>
            <person name="Dhillon B."/>
            <person name="Tu Z.J."/>
            <person name="Steffenson B.J."/>
            <person name="Salamov A."/>
            <person name="Sun H."/>
            <person name="Lowry S."/>
            <person name="LaButti K."/>
            <person name="Han J."/>
            <person name="Copeland A."/>
            <person name="Lindquist E."/>
            <person name="Barry K."/>
            <person name="Schmutz J."/>
            <person name="Baker S.E."/>
            <person name="Ciuffetti L.M."/>
            <person name="Grigoriev I.V."/>
            <person name="Zhong S."/>
            <person name="Turgeon B.G."/>
        </authorList>
    </citation>
    <scope>NUCLEOTIDE SEQUENCE [LARGE SCALE GENOMIC DNA]</scope>
    <source>
        <strain evidence="1 2">FI3</strain>
    </source>
</reference>
<gene>
    <name evidence="1" type="ORF">COCVIDRAFT_115577</name>
</gene>
<dbReference type="AlphaFoldDB" id="W7DXP9"/>